<proteinExistence type="predicted"/>
<gene>
    <name evidence="2" type="ORF">M5K25_011469</name>
</gene>
<dbReference type="EMBL" id="JANQDX010000009">
    <property type="protein sequence ID" value="KAL0919378.1"/>
    <property type="molecule type" value="Genomic_DNA"/>
</dbReference>
<organism evidence="2 3">
    <name type="scientific">Dendrobium thyrsiflorum</name>
    <name type="common">Pinecone-like raceme dendrobium</name>
    <name type="synonym">Orchid</name>
    <dbReference type="NCBI Taxonomy" id="117978"/>
    <lineage>
        <taxon>Eukaryota</taxon>
        <taxon>Viridiplantae</taxon>
        <taxon>Streptophyta</taxon>
        <taxon>Embryophyta</taxon>
        <taxon>Tracheophyta</taxon>
        <taxon>Spermatophyta</taxon>
        <taxon>Magnoliopsida</taxon>
        <taxon>Liliopsida</taxon>
        <taxon>Asparagales</taxon>
        <taxon>Orchidaceae</taxon>
        <taxon>Epidendroideae</taxon>
        <taxon>Malaxideae</taxon>
        <taxon>Dendrobiinae</taxon>
        <taxon>Dendrobium</taxon>
    </lineage>
</organism>
<feature type="compositionally biased region" description="Low complexity" evidence="1">
    <location>
        <begin position="1"/>
        <end position="15"/>
    </location>
</feature>
<protein>
    <submittedName>
        <fullName evidence="2">Uncharacterized protein</fullName>
    </submittedName>
</protein>
<accession>A0ABD0VAA1</accession>
<dbReference type="AlphaFoldDB" id="A0ABD0VAA1"/>
<name>A0ABD0VAA1_DENTH</name>
<feature type="compositionally biased region" description="Polar residues" evidence="1">
    <location>
        <begin position="16"/>
        <end position="29"/>
    </location>
</feature>
<dbReference type="Proteomes" id="UP001552299">
    <property type="component" value="Unassembled WGS sequence"/>
</dbReference>
<sequence length="101" mass="11190">MCSRASSSHSSSLTSPNYNRLGTSPIGSTKTLGILSYYEIKTYMNKFITSKHLAQKQFEDIVDVGSYYGSECSSRDSSSSMNSISFRGVRGPMDRYMVKTS</sequence>
<feature type="region of interest" description="Disordered" evidence="1">
    <location>
        <begin position="1"/>
        <end position="29"/>
    </location>
</feature>
<evidence type="ECO:0000313" key="3">
    <source>
        <dbReference type="Proteomes" id="UP001552299"/>
    </source>
</evidence>
<evidence type="ECO:0000313" key="2">
    <source>
        <dbReference type="EMBL" id="KAL0919378.1"/>
    </source>
</evidence>
<comment type="caution">
    <text evidence="2">The sequence shown here is derived from an EMBL/GenBank/DDBJ whole genome shotgun (WGS) entry which is preliminary data.</text>
</comment>
<reference evidence="2 3" key="1">
    <citation type="journal article" date="2024" name="Plant Biotechnol. J.">
        <title>Dendrobium thyrsiflorum genome and its molecular insights into genes involved in important horticultural traits.</title>
        <authorList>
            <person name="Chen B."/>
            <person name="Wang J.Y."/>
            <person name="Zheng P.J."/>
            <person name="Li K.L."/>
            <person name="Liang Y.M."/>
            <person name="Chen X.F."/>
            <person name="Zhang C."/>
            <person name="Zhao X."/>
            <person name="He X."/>
            <person name="Zhang G.Q."/>
            <person name="Liu Z.J."/>
            <person name="Xu Q."/>
        </authorList>
    </citation>
    <scope>NUCLEOTIDE SEQUENCE [LARGE SCALE GENOMIC DNA]</scope>
    <source>
        <strain evidence="2">GZMU011</strain>
    </source>
</reference>
<keyword evidence="3" id="KW-1185">Reference proteome</keyword>
<evidence type="ECO:0000256" key="1">
    <source>
        <dbReference type="SAM" id="MobiDB-lite"/>
    </source>
</evidence>